<dbReference type="EMBL" id="JBHRTP010000069">
    <property type="protein sequence ID" value="MFC3110135.1"/>
    <property type="molecule type" value="Genomic_DNA"/>
</dbReference>
<dbReference type="InterPro" id="IPR010296">
    <property type="entry name" value="DUF899_thioredox"/>
</dbReference>
<dbReference type="Gene3D" id="3.40.30.10">
    <property type="entry name" value="Glutaredoxin"/>
    <property type="match status" value="1"/>
</dbReference>
<evidence type="ECO:0000313" key="2">
    <source>
        <dbReference type="Proteomes" id="UP001595530"/>
    </source>
</evidence>
<reference evidence="2" key="1">
    <citation type="journal article" date="2019" name="Int. J. Syst. Evol. Microbiol.">
        <title>The Global Catalogue of Microorganisms (GCM) 10K type strain sequencing project: providing services to taxonomists for standard genome sequencing and annotation.</title>
        <authorList>
            <consortium name="The Broad Institute Genomics Platform"/>
            <consortium name="The Broad Institute Genome Sequencing Center for Infectious Disease"/>
            <person name="Wu L."/>
            <person name="Ma J."/>
        </authorList>
    </citation>
    <scope>NUCLEOTIDE SEQUENCE [LARGE SCALE GENOMIC DNA]</scope>
    <source>
        <strain evidence="2">KCTC 42986</strain>
    </source>
</reference>
<dbReference type="Proteomes" id="UP001595530">
    <property type="component" value="Unassembled WGS sequence"/>
</dbReference>
<dbReference type="RefSeq" id="WP_390327513.1">
    <property type="nucleotide sequence ID" value="NZ_JBHRTP010000069.1"/>
</dbReference>
<dbReference type="Pfam" id="PF05988">
    <property type="entry name" value="DUF899"/>
    <property type="match status" value="1"/>
</dbReference>
<evidence type="ECO:0000313" key="1">
    <source>
        <dbReference type="EMBL" id="MFC3110135.1"/>
    </source>
</evidence>
<protein>
    <submittedName>
        <fullName evidence="1">DUF899 domain-containing protein</fullName>
    </submittedName>
</protein>
<sequence>MNTAISEAKNHLVVSSERWLSERKTLLAREKELMRLHDQIARERRALPWERVEKDYIFDTAEGRCTLSDLFGGRRQLLVQHFMFGPRWEQGCPSCSFMADHTDGMNVHLAHRDITLVAISRAPLADIERFRQRMGWQFRWVSSHDSDFNHDFGVSFTPEEQAKGEVYYNYGMQSFPAEEAPGLSVFYKNDAGEVFHTYSTYGRGVEVMMGAYNLMDLTPKGRDENDVPYKMEWVRHHDRYEPAPIAKPAPTVGSCCHSHDMHA</sequence>
<name>A0ABV7F5C3_9BURK</name>
<dbReference type="InterPro" id="IPR036249">
    <property type="entry name" value="Thioredoxin-like_sf"/>
</dbReference>
<dbReference type="SUPFAM" id="SSF52833">
    <property type="entry name" value="Thioredoxin-like"/>
    <property type="match status" value="1"/>
</dbReference>
<gene>
    <name evidence="1" type="ORF">ACFOFO_19580</name>
</gene>
<organism evidence="1 2">
    <name type="scientific">Undibacterium arcticum</name>
    <dbReference type="NCBI Taxonomy" id="1762892"/>
    <lineage>
        <taxon>Bacteria</taxon>
        <taxon>Pseudomonadati</taxon>
        <taxon>Pseudomonadota</taxon>
        <taxon>Betaproteobacteria</taxon>
        <taxon>Burkholderiales</taxon>
        <taxon>Oxalobacteraceae</taxon>
        <taxon>Undibacterium</taxon>
    </lineage>
</organism>
<proteinExistence type="predicted"/>
<comment type="caution">
    <text evidence="1">The sequence shown here is derived from an EMBL/GenBank/DDBJ whole genome shotgun (WGS) entry which is preliminary data.</text>
</comment>
<accession>A0ABV7F5C3</accession>
<keyword evidence="2" id="KW-1185">Reference proteome</keyword>